<dbReference type="PRINTS" id="PR00722">
    <property type="entry name" value="CHYMOTRYPSIN"/>
</dbReference>
<dbReference type="Pfam" id="PF00089">
    <property type="entry name" value="Trypsin"/>
    <property type="match status" value="1"/>
</dbReference>
<dbReference type="InterPro" id="IPR009003">
    <property type="entry name" value="Peptidase_S1_PA"/>
</dbReference>
<dbReference type="SUPFAM" id="SSF50494">
    <property type="entry name" value="Trypsin-like serine proteases"/>
    <property type="match status" value="1"/>
</dbReference>
<dbReference type="InterPro" id="IPR001254">
    <property type="entry name" value="Trypsin_dom"/>
</dbReference>
<evidence type="ECO:0000259" key="4">
    <source>
        <dbReference type="PROSITE" id="PS50240"/>
    </source>
</evidence>
<comment type="caution">
    <text evidence="5">The sequence shown here is derived from an EMBL/GenBank/DDBJ whole genome shotgun (WGS) entry which is preliminary data.</text>
</comment>
<reference evidence="5 6" key="1">
    <citation type="submission" date="2023-04" db="EMBL/GenBank/DDBJ databases">
        <title>Genome of Basidiobolus ranarum AG-B5.</title>
        <authorList>
            <person name="Stajich J.E."/>
            <person name="Carter-House D."/>
            <person name="Gryganskyi A."/>
        </authorList>
    </citation>
    <scope>NUCLEOTIDE SEQUENCE [LARGE SCALE GENOMIC DNA]</scope>
    <source>
        <strain evidence="5 6">AG-B5</strain>
    </source>
</reference>
<dbReference type="PROSITE" id="PS00135">
    <property type="entry name" value="TRYPSIN_SER"/>
    <property type="match status" value="1"/>
</dbReference>
<evidence type="ECO:0000313" key="5">
    <source>
        <dbReference type="EMBL" id="KAK9723279.1"/>
    </source>
</evidence>
<feature type="chain" id="PRO_5046655705" evidence="3">
    <location>
        <begin position="21"/>
        <end position="317"/>
    </location>
</feature>
<dbReference type="Gene3D" id="2.40.10.10">
    <property type="entry name" value="Trypsin-like serine proteases"/>
    <property type="match status" value="1"/>
</dbReference>
<sequence>MIFLPVLVHTFLFFISCVSTLDLKSNPQSHIVGGTVTQEGELPFMARVLVKNVSSCGGFILSQKWIGTAAHCVVDQETLVVASPIQFQIIVGTTSNTTDFSNLKRVVQVVTAPGYSTNGQKNDLALLELEQELTFSNRIQPIPISNSKIAEKETFTAAGWGITENATSSARLLKVDLLTAPISKCRKVIPDFKDNNGPQICIDAEVNKDTCAGDSGGPLFRKEGNGTSLYGVTSYSAYPLGASTVCGGKDTILGVYTHLSRYIPFLVETMGITEQKLVSPYDSAVHENPSNGASHPYLQTSLILSILLSIIINIYGI</sequence>
<accession>A0ABR2W8H6</accession>
<dbReference type="InterPro" id="IPR043504">
    <property type="entry name" value="Peptidase_S1_PA_chymotrypsin"/>
</dbReference>
<feature type="signal peptide" evidence="3">
    <location>
        <begin position="1"/>
        <end position="20"/>
    </location>
</feature>
<keyword evidence="3" id="KW-0732">Signal</keyword>
<dbReference type="CDD" id="cd00190">
    <property type="entry name" value="Tryp_SPc"/>
    <property type="match status" value="1"/>
</dbReference>
<dbReference type="EMBL" id="JASJQH010006928">
    <property type="protein sequence ID" value="KAK9723279.1"/>
    <property type="molecule type" value="Genomic_DNA"/>
</dbReference>
<keyword evidence="6" id="KW-1185">Reference proteome</keyword>
<dbReference type="Proteomes" id="UP001479436">
    <property type="component" value="Unassembled WGS sequence"/>
</dbReference>
<protein>
    <submittedName>
        <fullName evidence="5">Trypsin-like serine protease</fullName>
    </submittedName>
</protein>
<evidence type="ECO:0000256" key="1">
    <source>
        <dbReference type="ARBA" id="ARBA00007664"/>
    </source>
</evidence>
<comment type="similarity">
    <text evidence="1">Belongs to the peptidase S1 family.</text>
</comment>
<feature type="domain" description="Peptidase S1" evidence="4">
    <location>
        <begin position="31"/>
        <end position="271"/>
    </location>
</feature>
<evidence type="ECO:0000313" key="6">
    <source>
        <dbReference type="Proteomes" id="UP001479436"/>
    </source>
</evidence>
<dbReference type="InterPro" id="IPR033116">
    <property type="entry name" value="TRYPSIN_SER"/>
</dbReference>
<evidence type="ECO:0000256" key="2">
    <source>
        <dbReference type="ARBA" id="ARBA00023157"/>
    </source>
</evidence>
<dbReference type="PROSITE" id="PS50240">
    <property type="entry name" value="TRYPSIN_DOM"/>
    <property type="match status" value="1"/>
</dbReference>
<dbReference type="SMART" id="SM00020">
    <property type="entry name" value="Tryp_SPc"/>
    <property type="match status" value="1"/>
</dbReference>
<dbReference type="PANTHER" id="PTHR24276">
    <property type="entry name" value="POLYSERASE-RELATED"/>
    <property type="match status" value="1"/>
</dbReference>
<evidence type="ECO:0000256" key="3">
    <source>
        <dbReference type="SAM" id="SignalP"/>
    </source>
</evidence>
<gene>
    <name evidence="5" type="primary">CLIPC1</name>
    <name evidence="5" type="ORF">K7432_002076</name>
</gene>
<dbReference type="InterPro" id="IPR001314">
    <property type="entry name" value="Peptidase_S1A"/>
</dbReference>
<dbReference type="InterPro" id="IPR050430">
    <property type="entry name" value="Peptidase_S1"/>
</dbReference>
<dbReference type="PANTHER" id="PTHR24276:SF98">
    <property type="entry name" value="FI18310P1-RELATED"/>
    <property type="match status" value="1"/>
</dbReference>
<organism evidence="5 6">
    <name type="scientific">Basidiobolus ranarum</name>
    <dbReference type="NCBI Taxonomy" id="34480"/>
    <lineage>
        <taxon>Eukaryota</taxon>
        <taxon>Fungi</taxon>
        <taxon>Fungi incertae sedis</taxon>
        <taxon>Zoopagomycota</taxon>
        <taxon>Entomophthoromycotina</taxon>
        <taxon>Basidiobolomycetes</taxon>
        <taxon>Basidiobolales</taxon>
        <taxon>Basidiobolaceae</taxon>
        <taxon>Basidiobolus</taxon>
    </lineage>
</organism>
<name>A0ABR2W8H6_9FUNG</name>
<proteinExistence type="inferred from homology"/>
<keyword evidence="2" id="KW-1015">Disulfide bond</keyword>